<evidence type="ECO:0000313" key="2">
    <source>
        <dbReference type="EMBL" id="MDT0677320.1"/>
    </source>
</evidence>
<evidence type="ECO:0000313" key="3">
    <source>
        <dbReference type="Proteomes" id="UP001262582"/>
    </source>
</evidence>
<name>A0ABU3D711_9FLAO</name>
<dbReference type="PANTHER" id="PTHR30619:SF1">
    <property type="entry name" value="RECOMBINATION PROTEIN 2"/>
    <property type="match status" value="1"/>
</dbReference>
<evidence type="ECO:0000259" key="1">
    <source>
        <dbReference type="Pfam" id="PF00753"/>
    </source>
</evidence>
<dbReference type="PANTHER" id="PTHR30619">
    <property type="entry name" value="DNA INTERNALIZATION/COMPETENCE PROTEIN COMEC/REC2"/>
    <property type="match status" value="1"/>
</dbReference>
<keyword evidence="3" id="KW-1185">Reference proteome</keyword>
<dbReference type="InterPro" id="IPR036866">
    <property type="entry name" value="RibonucZ/Hydroxyglut_hydro"/>
</dbReference>
<protein>
    <submittedName>
        <fullName evidence="2">MBL fold metallo-hydrolase</fullName>
    </submittedName>
</protein>
<accession>A0ABU3D711</accession>
<dbReference type="SUPFAM" id="SSF56281">
    <property type="entry name" value="Metallo-hydrolase/oxidoreductase"/>
    <property type="match status" value="1"/>
</dbReference>
<gene>
    <name evidence="2" type="ORF">RM539_12100</name>
</gene>
<dbReference type="RefSeq" id="WP_311503662.1">
    <property type="nucleotide sequence ID" value="NZ_JAVRHK010000008.1"/>
</dbReference>
<dbReference type="EMBL" id="JAVRHK010000008">
    <property type="protein sequence ID" value="MDT0677320.1"/>
    <property type="molecule type" value="Genomic_DNA"/>
</dbReference>
<dbReference type="Proteomes" id="UP001262582">
    <property type="component" value="Unassembled WGS sequence"/>
</dbReference>
<reference evidence="2 3" key="1">
    <citation type="submission" date="2023-09" db="EMBL/GenBank/DDBJ databases">
        <authorList>
            <person name="Rey-Velasco X."/>
        </authorList>
    </citation>
    <scope>NUCLEOTIDE SEQUENCE [LARGE SCALE GENOMIC DNA]</scope>
    <source>
        <strain evidence="2 3">F117</strain>
    </source>
</reference>
<dbReference type="Pfam" id="PF00753">
    <property type="entry name" value="Lactamase_B"/>
    <property type="match status" value="1"/>
</dbReference>
<proteinExistence type="predicted"/>
<dbReference type="InterPro" id="IPR001279">
    <property type="entry name" value="Metallo-B-lactamas"/>
</dbReference>
<dbReference type="Gene3D" id="3.60.15.10">
    <property type="entry name" value="Ribonuclease Z/Hydroxyacylglutathione hydrolase-like"/>
    <property type="match status" value="1"/>
</dbReference>
<feature type="domain" description="Metallo-beta-lactamase" evidence="1">
    <location>
        <begin position="23"/>
        <end position="295"/>
    </location>
</feature>
<sequence length="356" mass="41142">MKIKFLKAGNGDSIWISYTDEEGNSRNILIDGGVSETYFDPKLNRYGDLYTTIQEIKSRKEKIDLLILSHIDNDHIEGLLQWFEMDEQAHMLVEKVWFNSGKAIAGFYKEEMNDGLKFYLRKKSVETGVPEALIFEDYLLKHKLWDKKLVVQGDTLDLGGCVIKVLTPTHDQLKKLLKEYKNKTKDPIYTGAKISDWSLDLKKLILAEERPDFKFRQDNSVKNGSSISCIIEYKERKFLFLADSHPKAVIKALIGEGYTKTNPLKVDFFQIAHHGSKANNNRKLLEIVRTNNYVISTDSSTHHHPHKSLLGRIIAVNQSATLHFNYDRVRKGVFTKNDFEDYKEFKTRLISEYDGL</sequence>
<dbReference type="InterPro" id="IPR052159">
    <property type="entry name" value="Competence_DNA_uptake"/>
</dbReference>
<organism evidence="2 3">
    <name type="scientific">Autumnicola musiva</name>
    <dbReference type="NCBI Taxonomy" id="3075589"/>
    <lineage>
        <taxon>Bacteria</taxon>
        <taxon>Pseudomonadati</taxon>
        <taxon>Bacteroidota</taxon>
        <taxon>Flavobacteriia</taxon>
        <taxon>Flavobacteriales</taxon>
        <taxon>Flavobacteriaceae</taxon>
        <taxon>Autumnicola</taxon>
    </lineage>
</organism>
<comment type="caution">
    <text evidence="2">The sequence shown here is derived from an EMBL/GenBank/DDBJ whole genome shotgun (WGS) entry which is preliminary data.</text>
</comment>